<dbReference type="SMART" id="SM00220">
    <property type="entry name" value="S_TKc"/>
    <property type="match status" value="1"/>
</dbReference>
<dbReference type="GO" id="GO:0004674">
    <property type="term" value="F:protein serine/threonine kinase activity"/>
    <property type="evidence" value="ECO:0007669"/>
    <property type="project" value="TreeGrafter"/>
</dbReference>
<accession>A0A2B7WHS7</accession>
<keyword evidence="3" id="KW-1185">Reference proteome</keyword>
<evidence type="ECO:0000313" key="2">
    <source>
        <dbReference type="EMBL" id="PGG96315.1"/>
    </source>
</evidence>
<dbReference type="GO" id="GO:0044773">
    <property type="term" value="P:mitotic DNA damage checkpoint signaling"/>
    <property type="evidence" value="ECO:0007669"/>
    <property type="project" value="TreeGrafter"/>
</dbReference>
<keyword evidence="2" id="KW-0808">Transferase</keyword>
<reference evidence="2 3" key="1">
    <citation type="submission" date="2017-10" db="EMBL/GenBank/DDBJ databases">
        <title>Comparative genomics in systemic dimorphic fungi from Ajellomycetaceae.</title>
        <authorList>
            <person name="Munoz J.F."/>
            <person name="Mcewen J.G."/>
            <person name="Clay O.K."/>
            <person name="Cuomo C.A."/>
        </authorList>
    </citation>
    <scope>NUCLEOTIDE SEQUENCE [LARGE SCALE GENOMIC DNA]</scope>
    <source>
        <strain evidence="2 3">UAMH130</strain>
    </source>
</reference>
<gene>
    <name evidence="2" type="ORF">GX51_07879</name>
</gene>
<keyword evidence="2" id="KW-0418">Kinase</keyword>
<name>A0A2B7WHS7_9EURO</name>
<dbReference type="Pfam" id="PF00069">
    <property type="entry name" value="Pkinase"/>
    <property type="match status" value="1"/>
</dbReference>
<organism evidence="2 3">
    <name type="scientific">Blastomyces parvus</name>
    <dbReference type="NCBI Taxonomy" id="2060905"/>
    <lineage>
        <taxon>Eukaryota</taxon>
        <taxon>Fungi</taxon>
        <taxon>Dikarya</taxon>
        <taxon>Ascomycota</taxon>
        <taxon>Pezizomycotina</taxon>
        <taxon>Eurotiomycetes</taxon>
        <taxon>Eurotiomycetidae</taxon>
        <taxon>Onygenales</taxon>
        <taxon>Ajellomycetaceae</taxon>
        <taxon>Blastomyces</taxon>
    </lineage>
</organism>
<evidence type="ECO:0000313" key="3">
    <source>
        <dbReference type="Proteomes" id="UP000224080"/>
    </source>
</evidence>
<comment type="caution">
    <text evidence="2">The sequence shown here is derived from an EMBL/GenBank/DDBJ whole genome shotgun (WGS) entry which is preliminary data.</text>
</comment>
<dbReference type="AlphaFoldDB" id="A0A2B7WHS7"/>
<dbReference type="GO" id="GO:0005634">
    <property type="term" value="C:nucleus"/>
    <property type="evidence" value="ECO:0007669"/>
    <property type="project" value="TreeGrafter"/>
</dbReference>
<dbReference type="PROSITE" id="PS50011">
    <property type="entry name" value="PROTEIN_KINASE_DOM"/>
    <property type="match status" value="1"/>
</dbReference>
<proteinExistence type="predicted"/>
<dbReference type="InterPro" id="IPR011009">
    <property type="entry name" value="Kinase-like_dom_sf"/>
</dbReference>
<dbReference type="PANTHER" id="PTHR44167:SF30">
    <property type="entry name" value="PHOSPHORYLASE KINASE"/>
    <property type="match status" value="1"/>
</dbReference>
<dbReference type="InterPro" id="IPR000719">
    <property type="entry name" value="Prot_kinase_dom"/>
</dbReference>
<dbReference type="PANTHER" id="PTHR44167">
    <property type="entry name" value="OVARIAN-SPECIFIC SERINE/THREONINE-PROTEIN KINASE LOK-RELATED"/>
    <property type="match status" value="1"/>
</dbReference>
<dbReference type="EMBL" id="PDNC01000181">
    <property type="protein sequence ID" value="PGG96315.1"/>
    <property type="molecule type" value="Genomic_DNA"/>
</dbReference>
<dbReference type="Gene3D" id="1.10.510.10">
    <property type="entry name" value="Transferase(Phosphotransferase) domain 1"/>
    <property type="match status" value="1"/>
</dbReference>
<dbReference type="GO" id="GO:0005524">
    <property type="term" value="F:ATP binding"/>
    <property type="evidence" value="ECO:0007669"/>
    <property type="project" value="InterPro"/>
</dbReference>
<dbReference type="OrthoDB" id="4062651at2759"/>
<sequence length="307" mass="34682">MVSPDTILTGHSGRHYLIERVLQKKENSPLGVYLANCGNEKFVLKSVPDFAYLRDIYSKVNNCPHLRLPLDMIPSRSMYIYKYFSDDLLSLVAKEDLPLETTKRILKGALQGIAALHDQSIVHNDVKANNILVNRKDADIECVQMADLEDAAIVPPGSAIMGRQLGNWMWRSPEAHTEGPMHTPSDIFAFGIVCIYAVHKRVIFAVDESELGEGEEILAHVLERQISYFADAEGIQGFLEYIRGSPYAEIFRVIRDGFDKQNPRRPFALWGGIEPVLKDLVCQMTAFDPRKRITAREALAHLWFKGV</sequence>
<protein>
    <submittedName>
        <fullName evidence="2">CMGC protein kinase</fullName>
    </submittedName>
</protein>
<dbReference type="PROSITE" id="PS00108">
    <property type="entry name" value="PROTEIN_KINASE_ST"/>
    <property type="match status" value="1"/>
</dbReference>
<dbReference type="InterPro" id="IPR008271">
    <property type="entry name" value="Ser/Thr_kinase_AS"/>
</dbReference>
<dbReference type="SUPFAM" id="SSF56112">
    <property type="entry name" value="Protein kinase-like (PK-like)"/>
    <property type="match status" value="1"/>
</dbReference>
<feature type="domain" description="Protein kinase" evidence="1">
    <location>
        <begin position="1"/>
        <end position="304"/>
    </location>
</feature>
<dbReference type="Proteomes" id="UP000224080">
    <property type="component" value="Unassembled WGS sequence"/>
</dbReference>
<evidence type="ECO:0000259" key="1">
    <source>
        <dbReference type="PROSITE" id="PS50011"/>
    </source>
</evidence>
<dbReference type="STRING" id="2060905.A0A2B7WHS7"/>